<evidence type="ECO:0000256" key="9">
    <source>
        <dbReference type="PROSITE-ProRule" id="PRU00266"/>
    </source>
</evidence>
<sequence length="1165" mass="132075">MKVQKSAPHYTEAAYDEIELLAEAAKRSKDVNWEETQKGPLKELFPEKNNEGFTGVVQLIDYFEHFGINGKHVCMVFETMGPNVLALIKRYNFKGIPLDIVRKVTTHTLIGLDYLHRICGIIHTDLKPENVLVGCPRGVPVNKTGIPLVGNIDPSMFAKKEQAAGTQEDYMKKGGKKKDKDKKFHDEGTDEVGEEEAMPRPPPILVPDPTQTAPPNDESLSPPYMKPFLKPSRSDPTLLSSYGDDSIAMNRPLYNHASSLMKAVPPGVPVPAPMPPSSSPDGAKPDCIDEKLLEEVLNLDLFDHDGVTYKVADLGNACWVERHFSDDIQTRQYRSPETIINAGYDTSADIWSLACMVFELATGDYLFDPKASDEYPRDEDHLALFIELLGPMPKDLISRGRRSTTYFNRRGELRHIKSLRYWPLAEVLLQKYHMHAIEARSLASFLLPMLLGCEGLGLNMVVSLKTGAGKTLVAVKVIDHFLEKEERHVLFVVPTKALVSQQAKYCQTHCQASPPAAELCGMEMERWDKGCWDECLRKNRLLVGTPEVFRRALDQGYLRAEQLSLIVLDECHQARGESPMANLMRLVSNAKEKPQPRVLGLTASFFWGNLKRKRDAEKAKMEMELLLGAGFLAPEVSEDAHHQSTDYEEVHWRASSYGANFESEIQPGLSRMAETLGDGADVKDFQRLGLRMNHVFKQLGRNALSSYTQHCIVPQFREKANTVMMAETVSEEERRYHKSVLERLPDLKNWARTFHPELLKLESVRSAPEISPKVDRLLQLLEQEPLKGQKGIVFVEQVSCTVPLALTISQRLGIHAEAAYGQMSRQDLNKILDRFKENETKVVVSTNALEEGIDVDSCSWVVRFDRFNTTKDHIQGSGRARASKAKIFYFDNDPQEEVSKERAMEEVAKDSRKGLTDEERRKLTEQRMPRQPTVPGIYPYTEEGGHQIHLFNGKEIVMRWCQQVLGIGFSAEPFQTEPEIRFEIPTPEGFRTFGLAEVEQHWQKVQLQEIVPTERLKEFSPRQRTELRSFYAVAVWLRKQGFLDQHHEPVVKHLELAKASCPPKKPELLLKLDGRKFERPAQALDNQRVVNYKAALQELLQQKYQTPLNELLRYSASMEDGGWIAQVTVSAEKEFSQTSHVCRTKKEAEQEAAKLAYAAYTPSTT</sequence>
<comment type="caution">
    <text evidence="15">The sequence shown here is derived from an EMBL/GenBank/DDBJ whole genome shotgun (WGS) entry which is preliminary data.</text>
</comment>
<dbReference type="InterPro" id="IPR001650">
    <property type="entry name" value="Helicase_C-like"/>
</dbReference>
<name>A0ABP0QRW1_9DINO</name>
<reference evidence="15 16" key="1">
    <citation type="submission" date="2024-02" db="EMBL/GenBank/DDBJ databases">
        <authorList>
            <person name="Chen Y."/>
            <person name="Shah S."/>
            <person name="Dougan E. K."/>
            <person name="Thang M."/>
            <person name="Chan C."/>
        </authorList>
    </citation>
    <scope>NUCLEOTIDE SEQUENCE [LARGE SCALE GENOMIC DNA]</scope>
</reference>
<dbReference type="PROSITE" id="PS50137">
    <property type="entry name" value="DS_RBD"/>
    <property type="match status" value="1"/>
</dbReference>
<dbReference type="Pfam" id="PF00035">
    <property type="entry name" value="dsrm"/>
    <property type="match status" value="1"/>
</dbReference>
<keyword evidence="3" id="KW-0808">Transferase</keyword>
<dbReference type="Proteomes" id="UP001642484">
    <property type="component" value="Unassembled WGS sequence"/>
</dbReference>
<dbReference type="SMART" id="SM00487">
    <property type="entry name" value="DEXDc"/>
    <property type="match status" value="1"/>
</dbReference>
<evidence type="ECO:0000256" key="7">
    <source>
        <dbReference type="ARBA" id="ARBA00047899"/>
    </source>
</evidence>
<evidence type="ECO:0000259" key="13">
    <source>
        <dbReference type="PROSITE" id="PS51192"/>
    </source>
</evidence>
<dbReference type="Pfam" id="PF00069">
    <property type="entry name" value="Pkinase"/>
    <property type="match status" value="2"/>
</dbReference>
<evidence type="ECO:0000256" key="10">
    <source>
        <dbReference type="SAM" id="MobiDB-lite"/>
    </source>
</evidence>
<dbReference type="EC" id="2.7.11.1" evidence="1"/>
<keyword evidence="6" id="KW-0067">ATP-binding</keyword>
<protein>
    <recommendedName>
        <fullName evidence="1">non-specific serine/threonine protein kinase</fullName>
        <ecNumber evidence="1">2.7.11.1</ecNumber>
    </recommendedName>
</protein>
<dbReference type="InterPro" id="IPR027417">
    <property type="entry name" value="P-loop_NTPase"/>
</dbReference>
<dbReference type="InterPro" id="IPR011009">
    <property type="entry name" value="Kinase-like_dom_sf"/>
</dbReference>
<keyword evidence="9" id="KW-0694">RNA-binding</keyword>
<evidence type="ECO:0000256" key="1">
    <source>
        <dbReference type="ARBA" id="ARBA00012513"/>
    </source>
</evidence>
<evidence type="ECO:0000256" key="8">
    <source>
        <dbReference type="ARBA" id="ARBA00048679"/>
    </source>
</evidence>
<evidence type="ECO:0000259" key="11">
    <source>
        <dbReference type="PROSITE" id="PS50011"/>
    </source>
</evidence>
<dbReference type="Gene3D" id="1.10.510.10">
    <property type="entry name" value="Transferase(Phosphotransferase) domain 1"/>
    <property type="match status" value="2"/>
</dbReference>
<dbReference type="PROSITE" id="PS50011">
    <property type="entry name" value="PROTEIN_KINASE_DOM"/>
    <property type="match status" value="1"/>
</dbReference>
<dbReference type="InterPro" id="IPR011545">
    <property type="entry name" value="DEAD/DEAH_box_helicase_dom"/>
</dbReference>
<evidence type="ECO:0000259" key="14">
    <source>
        <dbReference type="PROSITE" id="PS51194"/>
    </source>
</evidence>
<dbReference type="InterPro" id="IPR014720">
    <property type="entry name" value="dsRBD_dom"/>
</dbReference>
<keyword evidence="5" id="KW-0418">Kinase</keyword>
<evidence type="ECO:0000256" key="3">
    <source>
        <dbReference type="ARBA" id="ARBA00022679"/>
    </source>
</evidence>
<dbReference type="EMBL" id="CAXAMN010024807">
    <property type="protein sequence ID" value="CAK9090190.1"/>
    <property type="molecule type" value="Genomic_DNA"/>
</dbReference>
<accession>A0ABP0QRW1</accession>
<dbReference type="Pfam" id="PF00271">
    <property type="entry name" value="Helicase_C"/>
    <property type="match status" value="1"/>
</dbReference>
<feature type="domain" description="Helicase C-terminal" evidence="14">
    <location>
        <begin position="773"/>
        <end position="923"/>
    </location>
</feature>
<evidence type="ECO:0000256" key="5">
    <source>
        <dbReference type="ARBA" id="ARBA00022777"/>
    </source>
</evidence>
<proteinExistence type="predicted"/>
<dbReference type="Gene3D" id="3.30.200.20">
    <property type="entry name" value="Phosphorylase Kinase, domain 1"/>
    <property type="match status" value="1"/>
</dbReference>
<dbReference type="InterPro" id="IPR014001">
    <property type="entry name" value="Helicase_ATP-bd"/>
</dbReference>
<comment type="catalytic activity">
    <reaction evidence="8">
        <text>L-seryl-[protein] + ATP = O-phospho-L-seryl-[protein] + ADP + H(+)</text>
        <dbReference type="Rhea" id="RHEA:17989"/>
        <dbReference type="Rhea" id="RHEA-COMP:9863"/>
        <dbReference type="Rhea" id="RHEA-COMP:11604"/>
        <dbReference type="ChEBI" id="CHEBI:15378"/>
        <dbReference type="ChEBI" id="CHEBI:29999"/>
        <dbReference type="ChEBI" id="CHEBI:30616"/>
        <dbReference type="ChEBI" id="CHEBI:83421"/>
        <dbReference type="ChEBI" id="CHEBI:456216"/>
        <dbReference type="EC" id="2.7.11.1"/>
    </reaction>
</comment>
<dbReference type="Pfam" id="PF00270">
    <property type="entry name" value="DEAD"/>
    <property type="match status" value="1"/>
</dbReference>
<keyword evidence="4" id="KW-0547">Nucleotide-binding</keyword>
<dbReference type="SUPFAM" id="SSF54768">
    <property type="entry name" value="dsRNA-binding domain-like"/>
    <property type="match status" value="1"/>
</dbReference>
<dbReference type="SMART" id="SM00490">
    <property type="entry name" value="HELICc"/>
    <property type="match status" value="1"/>
</dbReference>
<evidence type="ECO:0000313" key="15">
    <source>
        <dbReference type="EMBL" id="CAK9090190.1"/>
    </source>
</evidence>
<feature type="region of interest" description="Disordered" evidence="10">
    <location>
        <begin position="160"/>
        <end position="241"/>
    </location>
</feature>
<evidence type="ECO:0000256" key="6">
    <source>
        <dbReference type="ARBA" id="ARBA00022840"/>
    </source>
</evidence>
<dbReference type="InterPro" id="IPR051334">
    <property type="entry name" value="SRPK"/>
</dbReference>
<feature type="compositionally biased region" description="Basic and acidic residues" evidence="10">
    <location>
        <begin position="899"/>
        <end position="928"/>
    </location>
</feature>
<feature type="region of interest" description="Disordered" evidence="10">
    <location>
        <begin position="899"/>
        <end position="935"/>
    </location>
</feature>
<dbReference type="PROSITE" id="PS00108">
    <property type="entry name" value="PROTEIN_KINASE_ST"/>
    <property type="match status" value="1"/>
</dbReference>
<keyword evidence="16" id="KW-1185">Reference proteome</keyword>
<dbReference type="InterPro" id="IPR000719">
    <property type="entry name" value="Prot_kinase_dom"/>
</dbReference>
<feature type="domain" description="Helicase ATP-binding" evidence="13">
    <location>
        <begin position="451"/>
        <end position="623"/>
    </location>
</feature>
<dbReference type="SUPFAM" id="SSF56112">
    <property type="entry name" value="Protein kinase-like (PK-like)"/>
    <property type="match status" value="1"/>
</dbReference>
<dbReference type="InterPro" id="IPR008271">
    <property type="entry name" value="Ser/Thr_kinase_AS"/>
</dbReference>
<dbReference type="PROSITE" id="PS51192">
    <property type="entry name" value="HELICASE_ATP_BIND_1"/>
    <property type="match status" value="1"/>
</dbReference>
<dbReference type="PANTHER" id="PTHR47634:SF9">
    <property type="entry name" value="PROTEIN KINASE DOMAIN-CONTAINING PROTEIN-RELATED"/>
    <property type="match status" value="1"/>
</dbReference>
<dbReference type="SMART" id="SM00220">
    <property type="entry name" value="S_TKc"/>
    <property type="match status" value="1"/>
</dbReference>
<dbReference type="PANTHER" id="PTHR47634">
    <property type="entry name" value="PROTEIN KINASE DOMAIN-CONTAINING PROTEIN-RELATED"/>
    <property type="match status" value="1"/>
</dbReference>
<keyword evidence="2" id="KW-0723">Serine/threonine-protein kinase</keyword>
<dbReference type="Gene3D" id="3.30.160.20">
    <property type="match status" value="1"/>
</dbReference>
<evidence type="ECO:0000259" key="12">
    <source>
        <dbReference type="PROSITE" id="PS50137"/>
    </source>
</evidence>
<dbReference type="Gene3D" id="3.40.50.300">
    <property type="entry name" value="P-loop containing nucleotide triphosphate hydrolases"/>
    <property type="match status" value="2"/>
</dbReference>
<feature type="domain" description="Protein kinase" evidence="11">
    <location>
        <begin position="1"/>
        <end position="450"/>
    </location>
</feature>
<evidence type="ECO:0000256" key="4">
    <source>
        <dbReference type="ARBA" id="ARBA00022741"/>
    </source>
</evidence>
<dbReference type="SUPFAM" id="SSF52540">
    <property type="entry name" value="P-loop containing nucleoside triphosphate hydrolases"/>
    <property type="match status" value="1"/>
</dbReference>
<evidence type="ECO:0000313" key="16">
    <source>
        <dbReference type="Proteomes" id="UP001642484"/>
    </source>
</evidence>
<comment type="catalytic activity">
    <reaction evidence="7">
        <text>L-threonyl-[protein] + ATP = O-phospho-L-threonyl-[protein] + ADP + H(+)</text>
        <dbReference type="Rhea" id="RHEA:46608"/>
        <dbReference type="Rhea" id="RHEA-COMP:11060"/>
        <dbReference type="Rhea" id="RHEA-COMP:11605"/>
        <dbReference type="ChEBI" id="CHEBI:15378"/>
        <dbReference type="ChEBI" id="CHEBI:30013"/>
        <dbReference type="ChEBI" id="CHEBI:30616"/>
        <dbReference type="ChEBI" id="CHEBI:61977"/>
        <dbReference type="ChEBI" id="CHEBI:456216"/>
        <dbReference type="EC" id="2.7.11.1"/>
    </reaction>
</comment>
<evidence type="ECO:0000256" key="2">
    <source>
        <dbReference type="ARBA" id="ARBA00022527"/>
    </source>
</evidence>
<feature type="domain" description="DRBM" evidence="12">
    <location>
        <begin position="1091"/>
        <end position="1162"/>
    </location>
</feature>
<organism evidence="15 16">
    <name type="scientific">Durusdinium trenchii</name>
    <dbReference type="NCBI Taxonomy" id="1381693"/>
    <lineage>
        <taxon>Eukaryota</taxon>
        <taxon>Sar</taxon>
        <taxon>Alveolata</taxon>
        <taxon>Dinophyceae</taxon>
        <taxon>Suessiales</taxon>
        <taxon>Symbiodiniaceae</taxon>
        <taxon>Durusdinium</taxon>
    </lineage>
</organism>
<gene>
    <name evidence="15" type="ORF">CCMP2556_LOCUS43352</name>
</gene>
<dbReference type="PROSITE" id="PS51194">
    <property type="entry name" value="HELICASE_CTER"/>
    <property type="match status" value="1"/>
</dbReference>